<proteinExistence type="inferred from homology"/>
<comment type="catalytic activity">
    <reaction evidence="3">
        <text>[protein]-peptidylproline (omega=180) = [protein]-peptidylproline (omega=0)</text>
        <dbReference type="Rhea" id="RHEA:16237"/>
        <dbReference type="Rhea" id="RHEA-COMP:10747"/>
        <dbReference type="Rhea" id="RHEA-COMP:10748"/>
        <dbReference type="ChEBI" id="CHEBI:83833"/>
        <dbReference type="ChEBI" id="CHEBI:83834"/>
        <dbReference type="EC" id="5.2.1.8"/>
    </reaction>
</comment>
<comment type="similarity">
    <text evidence="3">Belongs to the cyclophilin-type PPIase family.</text>
</comment>
<dbReference type="InterPro" id="IPR029000">
    <property type="entry name" value="Cyclophilin-like_dom_sf"/>
</dbReference>
<protein>
    <recommendedName>
        <fullName evidence="3">Peptidyl-prolyl cis-trans isomerase</fullName>
        <shortName evidence="3">PPIase</shortName>
        <ecNumber evidence="3">5.2.1.8</ecNumber>
    </recommendedName>
</protein>
<reference evidence="5 6" key="1">
    <citation type="submission" date="2018-07" db="EMBL/GenBank/DDBJ databases">
        <title>Genomic Encyclopedia of Type Strains, Phase III (KMG-III): the genomes of soil and plant-associated and newly described type strains.</title>
        <authorList>
            <person name="Whitman W."/>
        </authorList>
    </citation>
    <scope>NUCLEOTIDE SEQUENCE [LARGE SCALE GENOMIC DNA]</scope>
    <source>
        <strain evidence="5 6">CECT 7958</strain>
    </source>
</reference>
<sequence>MSVKLLFPLCVGMGLLLMNCEDKQTSKHKKEAPIVNDSSASKNKTITKEVKEPEFPLLTDANAMEFFLDYEKAHSENKVKITTDFGVIEIQLYDKTKFHRANFVYLTKRNYFDGTQFYRVVKNFVIQGGSSDDYNIAKRRQKIGHYLLPPDTKRGYTHKRGAVSMPSSEIENAYKLASPFQFFIIQREGGAKYLDGDYTVFGEVTSGMDVIDAIANVKTDEGDWPLSNVYIRKVELID</sequence>
<dbReference type="EC" id="5.2.1.8" evidence="3"/>
<dbReference type="SUPFAM" id="SSF50891">
    <property type="entry name" value="Cyclophilin-like"/>
    <property type="match status" value="1"/>
</dbReference>
<dbReference type="RefSeq" id="WP_114309024.1">
    <property type="nucleotide sequence ID" value="NZ_QPJO01000002.1"/>
</dbReference>
<dbReference type="Pfam" id="PF00160">
    <property type="entry name" value="Pro_isomerase"/>
    <property type="match status" value="1"/>
</dbReference>
<dbReference type="PROSITE" id="PS50072">
    <property type="entry name" value="CSA_PPIASE_2"/>
    <property type="match status" value="1"/>
</dbReference>
<dbReference type="PANTHER" id="PTHR45625">
    <property type="entry name" value="PEPTIDYL-PROLYL CIS-TRANS ISOMERASE-RELATED"/>
    <property type="match status" value="1"/>
</dbReference>
<evidence type="ECO:0000313" key="5">
    <source>
        <dbReference type="EMBL" id="RCW92352.1"/>
    </source>
</evidence>
<dbReference type="Gene3D" id="2.40.100.10">
    <property type="entry name" value="Cyclophilin-like"/>
    <property type="match status" value="1"/>
</dbReference>
<dbReference type="OrthoDB" id="9807797at2"/>
<evidence type="ECO:0000313" key="6">
    <source>
        <dbReference type="Proteomes" id="UP000253436"/>
    </source>
</evidence>
<name>A0A368ZFV0_9FLAO</name>
<comment type="function">
    <text evidence="3">PPIases accelerate the folding of proteins. It catalyzes the cis-trans isomerization of proline imidic peptide bonds in oligopeptides.</text>
</comment>
<dbReference type="CDD" id="cd00317">
    <property type="entry name" value="cyclophilin"/>
    <property type="match status" value="1"/>
</dbReference>
<accession>A0A368ZFV0</accession>
<keyword evidence="1 3" id="KW-0697">Rotamase</keyword>
<evidence type="ECO:0000256" key="1">
    <source>
        <dbReference type="ARBA" id="ARBA00023110"/>
    </source>
</evidence>
<keyword evidence="2 3" id="KW-0413">Isomerase</keyword>
<dbReference type="Proteomes" id="UP000253436">
    <property type="component" value="Unassembled WGS sequence"/>
</dbReference>
<dbReference type="InterPro" id="IPR002130">
    <property type="entry name" value="Cyclophilin-type_PPIase_dom"/>
</dbReference>
<keyword evidence="6" id="KW-1185">Reference proteome</keyword>
<gene>
    <name evidence="5" type="ORF">DFQ08_102376</name>
</gene>
<dbReference type="AlphaFoldDB" id="A0A368ZFV0"/>
<dbReference type="EMBL" id="QPJO01000002">
    <property type="protein sequence ID" value="RCW92352.1"/>
    <property type="molecule type" value="Genomic_DNA"/>
</dbReference>
<evidence type="ECO:0000256" key="3">
    <source>
        <dbReference type="RuleBase" id="RU363019"/>
    </source>
</evidence>
<organism evidence="5 6">
    <name type="scientific">Winogradskyella arenosi</name>
    <dbReference type="NCBI Taxonomy" id="533325"/>
    <lineage>
        <taxon>Bacteria</taxon>
        <taxon>Pseudomonadati</taxon>
        <taxon>Bacteroidota</taxon>
        <taxon>Flavobacteriia</taxon>
        <taxon>Flavobacteriales</taxon>
        <taxon>Flavobacteriaceae</taxon>
        <taxon>Winogradskyella</taxon>
    </lineage>
</organism>
<evidence type="ECO:0000259" key="4">
    <source>
        <dbReference type="PROSITE" id="PS50072"/>
    </source>
</evidence>
<dbReference type="PRINTS" id="PR00153">
    <property type="entry name" value="CSAPPISMRASE"/>
</dbReference>
<dbReference type="PANTHER" id="PTHR45625:SF4">
    <property type="entry name" value="PEPTIDYLPROLYL ISOMERASE DOMAIN AND WD REPEAT-CONTAINING PROTEIN 1"/>
    <property type="match status" value="1"/>
</dbReference>
<dbReference type="InterPro" id="IPR044666">
    <property type="entry name" value="Cyclophilin_A-like"/>
</dbReference>
<comment type="caution">
    <text evidence="5">The sequence shown here is derived from an EMBL/GenBank/DDBJ whole genome shotgun (WGS) entry which is preliminary data.</text>
</comment>
<evidence type="ECO:0000256" key="2">
    <source>
        <dbReference type="ARBA" id="ARBA00023235"/>
    </source>
</evidence>
<dbReference type="GO" id="GO:0003755">
    <property type="term" value="F:peptidyl-prolyl cis-trans isomerase activity"/>
    <property type="evidence" value="ECO:0007669"/>
    <property type="project" value="UniProtKB-UniRule"/>
</dbReference>
<feature type="domain" description="PPIase cyclophilin-type" evidence="4">
    <location>
        <begin position="86"/>
        <end position="236"/>
    </location>
</feature>